<protein>
    <recommendedName>
        <fullName evidence="5">Ras-related protein Rab-21</fullName>
    </recommendedName>
</protein>
<reference evidence="4" key="1">
    <citation type="journal article" date="2012" name="Insect Biochem. Mol. Biol.">
        <title>Transcriptome and full-length cDNA resources for the mountain pine beetle, Dendroctonus ponderosae Hopkins, a major insect pest of pine forests.</title>
        <authorList>
            <person name="Keeling C.I."/>
            <person name="Henderson H."/>
            <person name="Li M."/>
            <person name="Yuen M."/>
            <person name="Clark E.L."/>
            <person name="Fraser J.D."/>
            <person name="Huber D.P."/>
            <person name="Liao N.Y."/>
            <person name="Roderick Docking T."/>
            <person name="Birol I."/>
            <person name="Chan S.K."/>
            <person name="Taylor G.A."/>
            <person name="Palmquist D."/>
            <person name="Jones S.J."/>
            <person name="Bohlmann J."/>
        </authorList>
    </citation>
    <scope>NUCLEOTIDE SEQUENCE</scope>
    <source>
        <tissue evidence="4">Pupae</tissue>
    </source>
</reference>
<dbReference type="GO" id="GO:0005525">
    <property type="term" value="F:GTP binding"/>
    <property type="evidence" value="ECO:0007669"/>
    <property type="project" value="InterPro"/>
</dbReference>
<dbReference type="FunFam" id="3.40.50.300:FF:001447">
    <property type="entry name" value="Ras-related protein Rab-1B"/>
    <property type="match status" value="1"/>
</dbReference>
<dbReference type="InterPro" id="IPR027417">
    <property type="entry name" value="P-loop_NTPase"/>
</dbReference>
<feature type="compositionally biased region" description="Gly residues" evidence="3">
    <location>
        <begin position="119"/>
        <end position="133"/>
    </location>
</feature>
<accession>J3JVA9</accession>
<evidence type="ECO:0000256" key="3">
    <source>
        <dbReference type="SAM" id="MobiDB-lite"/>
    </source>
</evidence>
<dbReference type="PRINTS" id="PR00449">
    <property type="entry name" value="RASTRNSFRMNG"/>
</dbReference>
<dbReference type="SMART" id="SM00174">
    <property type="entry name" value="RHO"/>
    <property type="match status" value="1"/>
</dbReference>
<dbReference type="PANTHER" id="PTHR47978">
    <property type="match status" value="1"/>
</dbReference>
<dbReference type="PROSITE" id="PS51421">
    <property type="entry name" value="RAS"/>
    <property type="match status" value="1"/>
</dbReference>
<dbReference type="EMBL" id="BT127176">
    <property type="protein sequence ID" value="AEE62138.1"/>
    <property type="molecule type" value="mRNA"/>
</dbReference>
<sequence>MANSSIAAVSFKVVLLGKGCVGKTSLVLRYVEDKFNGKHITTIQASFLNKKINIDGQRLTLAIWDTAGQEKFHALGPIYYRSANGAVLVYDITEGENVGERAEEDAGSGHVPRHCGQQNGLGGGKAGAGGGGRGVREQSGGHSLVHLGQAQPRGGGDVCWSSQGYAG</sequence>
<proteinExistence type="evidence at transcript level"/>
<evidence type="ECO:0008006" key="5">
    <source>
        <dbReference type="Google" id="ProtNLM"/>
    </source>
</evidence>
<dbReference type="GO" id="GO:0003924">
    <property type="term" value="F:GTPase activity"/>
    <property type="evidence" value="ECO:0007669"/>
    <property type="project" value="InterPro"/>
</dbReference>
<dbReference type="InterPro" id="IPR001806">
    <property type="entry name" value="Small_GTPase"/>
</dbReference>
<dbReference type="Gene3D" id="3.40.50.300">
    <property type="entry name" value="P-loop containing nucleotide triphosphate hydrolases"/>
    <property type="match status" value="1"/>
</dbReference>
<dbReference type="NCBIfam" id="TIGR00231">
    <property type="entry name" value="small_GTP"/>
    <property type="match status" value="1"/>
</dbReference>
<name>J3JVA9_DENPD</name>
<dbReference type="InterPro" id="IPR005225">
    <property type="entry name" value="Small_GTP-bd"/>
</dbReference>
<comment type="similarity">
    <text evidence="1">Belongs to the small GTPase superfamily. Rab family.</text>
</comment>
<dbReference type="Pfam" id="PF00071">
    <property type="entry name" value="Ras"/>
    <property type="match status" value="1"/>
</dbReference>
<evidence type="ECO:0000256" key="2">
    <source>
        <dbReference type="ARBA" id="ARBA00022741"/>
    </source>
</evidence>
<dbReference type="PROSITE" id="PS51419">
    <property type="entry name" value="RAB"/>
    <property type="match status" value="1"/>
</dbReference>
<evidence type="ECO:0000256" key="1">
    <source>
        <dbReference type="ARBA" id="ARBA00006270"/>
    </source>
</evidence>
<dbReference type="SUPFAM" id="SSF52540">
    <property type="entry name" value="P-loop containing nucleoside triphosphate hydrolases"/>
    <property type="match status" value="1"/>
</dbReference>
<dbReference type="OrthoDB" id="63533at2759"/>
<evidence type="ECO:0000313" key="4">
    <source>
        <dbReference type="EMBL" id="AEE62138.1"/>
    </source>
</evidence>
<feature type="region of interest" description="Disordered" evidence="3">
    <location>
        <begin position="104"/>
        <end position="141"/>
    </location>
</feature>
<dbReference type="SMART" id="SM00175">
    <property type="entry name" value="RAB"/>
    <property type="match status" value="1"/>
</dbReference>
<dbReference type="AlphaFoldDB" id="J3JVA9"/>
<organism evidence="4">
    <name type="scientific">Dendroctonus ponderosae</name>
    <name type="common">Mountain pine beetle</name>
    <dbReference type="NCBI Taxonomy" id="77166"/>
    <lineage>
        <taxon>Eukaryota</taxon>
        <taxon>Metazoa</taxon>
        <taxon>Ecdysozoa</taxon>
        <taxon>Arthropoda</taxon>
        <taxon>Hexapoda</taxon>
        <taxon>Insecta</taxon>
        <taxon>Pterygota</taxon>
        <taxon>Neoptera</taxon>
        <taxon>Endopterygota</taxon>
        <taxon>Coleoptera</taxon>
        <taxon>Polyphaga</taxon>
        <taxon>Cucujiformia</taxon>
        <taxon>Curculionidae</taxon>
        <taxon>Scolytinae</taxon>
        <taxon>Dendroctonus</taxon>
    </lineage>
</organism>
<keyword evidence="2" id="KW-0547">Nucleotide-binding</keyword>
<dbReference type="SMART" id="SM00173">
    <property type="entry name" value="RAS"/>
    <property type="match status" value="1"/>
</dbReference>